<evidence type="ECO:0000256" key="1">
    <source>
        <dbReference type="ARBA" id="ARBA00001946"/>
    </source>
</evidence>
<keyword evidence="5" id="KW-0460">Magnesium</keyword>
<keyword evidence="3 7" id="KW-0808">Transferase</keyword>
<evidence type="ECO:0000256" key="3">
    <source>
        <dbReference type="ARBA" id="ARBA00022679"/>
    </source>
</evidence>
<dbReference type="GO" id="GO:0016114">
    <property type="term" value="P:terpenoid biosynthetic process"/>
    <property type="evidence" value="ECO:0007669"/>
    <property type="project" value="UniProtKB-ARBA"/>
</dbReference>
<dbReference type="InterPro" id="IPR033749">
    <property type="entry name" value="Polyprenyl_synt_CS"/>
</dbReference>
<evidence type="ECO:0000256" key="7">
    <source>
        <dbReference type="RuleBase" id="RU004466"/>
    </source>
</evidence>
<dbReference type="SUPFAM" id="SSF48576">
    <property type="entry name" value="Terpenoid synthases"/>
    <property type="match status" value="1"/>
</dbReference>
<dbReference type="FunFam" id="1.10.600.10:FF:000001">
    <property type="entry name" value="Geranylgeranyl diphosphate synthase"/>
    <property type="match status" value="1"/>
</dbReference>
<dbReference type="PROSITE" id="PS00444">
    <property type="entry name" value="POLYPRENYL_SYNTHASE_2"/>
    <property type="match status" value="1"/>
</dbReference>
<dbReference type="PANTHER" id="PTHR43281:SF1">
    <property type="entry name" value="FARNESYL DIPHOSPHATE SYNTHASE"/>
    <property type="match status" value="1"/>
</dbReference>
<dbReference type="GO" id="GO:0004659">
    <property type="term" value="F:prenyltransferase activity"/>
    <property type="evidence" value="ECO:0007669"/>
    <property type="project" value="InterPro"/>
</dbReference>
<sequence length="294" mass="32043">MENNLSKQINFLRQRSNKQLALHMRQLAAPKLLKEAIDYSILGSGKRVRPILIYLVVRALGAEIKHADKPAAAIELIHNYSLIHDDLPAMDDDDMRRGKLSCHKKFNEPIAILAGDAIQALAFEVLAEANELSLSTRISLIRELASAIGASGMIGGQLLDLSYEKKKIQLAQLEYMHSLKTGALITASARMGGLVAGADAATLSLLTNFGSALGLIFQIQDDILDCTGNEDQLGKPKGSDEKKGKATYVTILGLQEADRRLQEQCARASDLAADLGPDGRILQELTYFIATRKH</sequence>
<evidence type="ECO:0000313" key="9">
    <source>
        <dbReference type="Proteomes" id="UP000316199"/>
    </source>
</evidence>
<evidence type="ECO:0000256" key="4">
    <source>
        <dbReference type="ARBA" id="ARBA00022723"/>
    </source>
</evidence>
<organism evidence="8 9">
    <name type="scientific">OM182 bacterium</name>
    <dbReference type="NCBI Taxonomy" id="2510334"/>
    <lineage>
        <taxon>Bacteria</taxon>
        <taxon>Pseudomonadati</taxon>
        <taxon>Pseudomonadota</taxon>
        <taxon>Gammaproteobacteria</taxon>
        <taxon>OMG group</taxon>
        <taxon>OM182 clade</taxon>
    </lineage>
</organism>
<dbReference type="GO" id="GO:0008654">
    <property type="term" value="P:phospholipid biosynthetic process"/>
    <property type="evidence" value="ECO:0007669"/>
    <property type="project" value="UniProtKB-ARBA"/>
</dbReference>
<keyword evidence="6" id="KW-0414">Isoprene biosynthesis</keyword>
<name>A0A520S2S9_9GAMM</name>
<dbReference type="GO" id="GO:0046872">
    <property type="term" value="F:metal ion binding"/>
    <property type="evidence" value="ECO:0007669"/>
    <property type="project" value="UniProtKB-KW"/>
</dbReference>
<gene>
    <name evidence="8" type="ORF">EVA68_03495</name>
</gene>
<proteinExistence type="inferred from homology"/>
<dbReference type="InterPro" id="IPR000092">
    <property type="entry name" value="Polyprenyl_synt"/>
</dbReference>
<dbReference type="GO" id="GO:0005737">
    <property type="term" value="C:cytoplasm"/>
    <property type="evidence" value="ECO:0007669"/>
    <property type="project" value="UniProtKB-ARBA"/>
</dbReference>
<dbReference type="InterPro" id="IPR053378">
    <property type="entry name" value="Prenyl_diphosphate_synthase"/>
</dbReference>
<comment type="caution">
    <text evidence="8">The sequence shown here is derived from an EMBL/GenBank/DDBJ whole genome shotgun (WGS) entry which is preliminary data.</text>
</comment>
<accession>A0A520S2S9</accession>
<evidence type="ECO:0000256" key="5">
    <source>
        <dbReference type="ARBA" id="ARBA00022842"/>
    </source>
</evidence>
<dbReference type="Gene3D" id="1.10.600.10">
    <property type="entry name" value="Farnesyl Diphosphate Synthase"/>
    <property type="match status" value="1"/>
</dbReference>
<dbReference type="PROSITE" id="PS00723">
    <property type="entry name" value="POLYPRENYL_SYNTHASE_1"/>
    <property type="match status" value="1"/>
</dbReference>
<dbReference type="EMBL" id="SHAG01000008">
    <property type="protein sequence ID" value="RZO76764.1"/>
    <property type="molecule type" value="Genomic_DNA"/>
</dbReference>
<comment type="cofactor">
    <cofactor evidence="1">
        <name>Mg(2+)</name>
        <dbReference type="ChEBI" id="CHEBI:18420"/>
    </cofactor>
</comment>
<dbReference type="InterPro" id="IPR008949">
    <property type="entry name" value="Isoprenoid_synthase_dom_sf"/>
</dbReference>
<evidence type="ECO:0000256" key="6">
    <source>
        <dbReference type="ARBA" id="ARBA00023229"/>
    </source>
</evidence>
<dbReference type="SFLD" id="SFLDG01017">
    <property type="entry name" value="Polyprenyl_Transferase_Like"/>
    <property type="match status" value="1"/>
</dbReference>
<dbReference type="PANTHER" id="PTHR43281">
    <property type="entry name" value="FARNESYL DIPHOSPHATE SYNTHASE"/>
    <property type="match status" value="1"/>
</dbReference>
<protein>
    <submittedName>
        <fullName evidence="8">Polyprenyl synthetase family protein</fullName>
    </submittedName>
</protein>
<reference evidence="8 9" key="1">
    <citation type="submission" date="2019-02" db="EMBL/GenBank/DDBJ databases">
        <title>Prokaryotic population dynamics and viral predation in marine succession experiment using metagenomics: the confinement effect.</title>
        <authorList>
            <person name="Haro-Moreno J.M."/>
            <person name="Rodriguez-Valera F."/>
            <person name="Lopez-Perez M."/>
        </authorList>
    </citation>
    <scope>NUCLEOTIDE SEQUENCE [LARGE SCALE GENOMIC DNA]</scope>
    <source>
        <strain evidence="8">MED-G157</strain>
    </source>
</reference>
<dbReference type="SFLD" id="SFLDS00005">
    <property type="entry name" value="Isoprenoid_Synthase_Type_I"/>
    <property type="match status" value="1"/>
</dbReference>
<dbReference type="AlphaFoldDB" id="A0A520S2S9"/>
<keyword evidence="4" id="KW-0479">Metal-binding</keyword>
<evidence type="ECO:0000313" key="8">
    <source>
        <dbReference type="EMBL" id="RZO76764.1"/>
    </source>
</evidence>
<comment type="similarity">
    <text evidence="2 7">Belongs to the FPP/GGPP synthase family.</text>
</comment>
<dbReference type="Pfam" id="PF00348">
    <property type="entry name" value="polyprenyl_synt"/>
    <property type="match status" value="1"/>
</dbReference>
<dbReference type="NCBIfam" id="NF045485">
    <property type="entry name" value="FPPsyn"/>
    <property type="match status" value="1"/>
</dbReference>
<dbReference type="Proteomes" id="UP000316199">
    <property type="component" value="Unassembled WGS sequence"/>
</dbReference>
<dbReference type="CDD" id="cd00685">
    <property type="entry name" value="Trans_IPPS_HT"/>
    <property type="match status" value="1"/>
</dbReference>
<evidence type="ECO:0000256" key="2">
    <source>
        <dbReference type="ARBA" id="ARBA00006706"/>
    </source>
</evidence>